<organism evidence="1 2">
    <name type="scientific">Clavispora lusitaniae</name>
    <name type="common">Candida lusitaniae</name>
    <dbReference type="NCBI Taxonomy" id="36911"/>
    <lineage>
        <taxon>Eukaryota</taxon>
        <taxon>Fungi</taxon>
        <taxon>Dikarya</taxon>
        <taxon>Ascomycota</taxon>
        <taxon>Saccharomycotina</taxon>
        <taxon>Pichiomycetes</taxon>
        <taxon>Metschnikowiaceae</taxon>
        <taxon>Clavispora</taxon>
    </lineage>
</organism>
<keyword evidence="2" id="KW-1185">Reference proteome</keyword>
<reference evidence="2" key="1">
    <citation type="journal article" date="2019" name="MBio">
        <title>Comparative genomics for the elucidation of multidrug resistance (MDR) in Candida lusitaniae.</title>
        <authorList>
            <person name="Kannan A."/>
            <person name="Asner S.A."/>
            <person name="Trachsel E."/>
            <person name="Kelly S."/>
            <person name="Parker J."/>
            <person name="Sanglard D."/>
        </authorList>
    </citation>
    <scope>NUCLEOTIDE SEQUENCE [LARGE SCALE GENOMIC DNA]</scope>
    <source>
        <strain evidence="2">P1</strain>
    </source>
</reference>
<gene>
    <name evidence="1" type="ORF">EJF14_80001</name>
</gene>
<dbReference type="Proteomes" id="UP000326582">
    <property type="component" value="Chromosome 8"/>
</dbReference>
<proteinExistence type="predicted"/>
<dbReference type="EMBL" id="CP038491">
    <property type="protein sequence ID" value="QFZ30287.1"/>
    <property type="molecule type" value="Genomic_DNA"/>
</dbReference>
<name>A0ACD0WRU9_CLALS</name>
<evidence type="ECO:0000313" key="1">
    <source>
        <dbReference type="EMBL" id="QFZ30287.1"/>
    </source>
</evidence>
<evidence type="ECO:0000313" key="2">
    <source>
        <dbReference type="Proteomes" id="UP000326582"/>
    </source>
</evidence>
<protein>
    <submittedName>
        <fullName evidence="1">Uncharacterized protein</fullName>
    </submittedName>
</protein>
<sequence>MARLLKLLEYLVQEAALNEHSLDNLSVKSLHHMGDHGPRQNHAAGCACLTLHAPKAILALAQQSESQQILNKKQDEEKACRPLLSKIII</sequence>
<accession>A0ACD0WRU9</accession>